<dbReference type="STRING" id="283909.R7VG53"/>
<organism evidence="3">
    <name type="scientific">Capitella teleta</name>
    <name type="common">Polychaete worm</name>
    <dbReference type="NCBI Taxonomy" id="283909"/>
    <lineage>
        <taxon>Eukaryota</taxon>
        <taxon>Metazoa</taxon>
        <taxon>Spiralia</taxon>
        <taxon>Lophotrochozoa</taxon>
        <taxon>Annelida</taxon>
        <taxon>Polychaeta</taxon>
        <taxon>Sedentaria</taxon>
        <taxon>Scolecida</taxon>
        <taxon>Capitellidae</taxon>
        <taxon>Capitella</taxon>
    </lineage>
</organism>
<reference evidence="3 5" key="2">
    <citation type="journal article" date="2013" name="Nature">
        <title>Insights into bilaterian evolution from three spiralian genomes.</title>
        <authorList>
            <person name="Simakov O."/>
            <person name="Marletaz F."/>
            <person name="Cho S.J."/>
            <person name="Edsinger-Gonzales E."/>
            <person name="Havlak P."/>
            <person name="Hellsten U."/>
            <person name="Kuo D.H."/>
            <person name="Larsson T."/>
            <person name="Lv J."/>
            <person name="Arendt D."/>
            <person name="Savage R."/>
            <person name="Osoegawa K."/>
            <person name="de Jong P."/>
            <person name="Grimwood J."/>
            <person name="Chapman J.A."/>
            <person name="Shapiro H."/>
            <person name="Aerts A."/>
            <person name="Otillar R.P."/>
            <person name="Terry A.Y."/>
            <person name="Boore J.L."/>
            <person name="Grigoriev I.V."/>
            <person name="Lindberg D.R."/>
            <person name="Seaver E.C."/>
            <person name="Weisblat D.A."/>
            <person name="Putnam N.H."/>
            <person name="Rokhsar D.S."/>
        </authorList>
    </citation>
    <scope>NUCLEOTIDE SEQUENCE</scope>
    <source>
        <strain evidence="3 5">I ESC-2004</strain>
    </source>
</reference>
<dbReference type="EnsemblMetazoa" id="CapteT220787">
    <property type="protein sequence ID" value="CapteP220787"/>
    <property type="gene ID" value="CapteG220787"/>
</dbReference>
<evidence type="ECO:0008006" key="6">
    <source>
        <dbReference type="Google" id="ProtNLM"/>
    </source>
</evidence>
<name>R7VG53_CAPTE</name>
<keyword evidence="2" id="KW-0812">Transmembrane</keyword>
<feature type="transmembrane region" description="Helical" evidence="2">
    <location>
        <begin position="508"/>
        <end position="535"/>
    </location>
</feature>
<feature type="region of interest" description="Disordered" evidence="1">
    <location>
        <begin position="560"/>
        <end position="596"/>
    </location>
</feature>
<dbReference type="Gene3D" id="2.60.40.10">
    <property type="entry name" value="Immunoglobulins"/>
    <property type="match status" value="1"/>
</dbReference>
<sequence length="596" mass="64184">MELKMKGRIFQGSYVQTVLECIVGLQKALEILDLDGGNIILVSDGMENEAPFIAEVKGNVVDAGVKVHSIAITQAADNKIDGIARESGGKSEDKIIKVHDGSVSTTSGNDRFFISPDVSMDTRVISEYQGSPNVEFYLESSSGQQYGPGSAEYSCQKKSNICVFEFSSIKTGSWTYFVRTTDGSSASASVTVVGKNPSTTIRAIEAEVYWHLSAIDDIDVGTETIQTIHATVSQGYLPVVHVDVTVTVERPGNDGPVTLVLLDNGVGADIKKDDGIYSGFFSAFTAPGRYGSVVSVESTSGSAISGHSTLGIDRESSAASASGFQSSSAPDVPTGEFQRSVSGQSFQLMAFTGQGQVIYSPARISDLTVKDFNNNDRSVTLTWTAVGAELDTGTASQYEIRYANDSTSLRSSFDQQRIVVQDTIVNGADQNKPKDAGQTEVFIIVLPEGYLVYYLAVVAIDNNRSENASSPVSNVVPVHLEHPLVMTLENKTETDWADSMSNKTETGWIGSTSFIASMTLALLVVVIFISVVMYFRIKIRSQHYDLQTSDQQRRTQIHENVLSPQTSKSTGPPKVSNATHPPTPTSPAETFTIQID</sequence>
<reference evidence="4" key="3">
    <citation type="submission" date="2015-06" db="UniProtKB">
        <authorList>
            <consortium name="EnsemblMetazoa"/>
        </authorList>
    </citation>
    <scope>IDENTIFICATION</scope>
</reference>
<dbReference type="Proteomes" id="UP000014760">
    <property type="component" value="Unassembled WGS sequence"/>
</dbReference>
<proteinExistence type="predicted"/>
<accession>R7VG53</accession>
<gene>
    <name evidence="3" type="ORF">CAPTEDRAFT_220787</name>
</gene>
<dbReference type="AlphaFoldDB" id="R7VG53"/>
<reference evidence="5" key="1">
    <citation type="submission" date="2012-12" db="EMBL/GenBank/DDBJ databases">
        <authorList>
            <person name="Hellsten U."/>
            <person name="Grimwood J."/>
            <person name="Chapman J.A."/>
            <person name="Shapiro H."/>
            <person name="Aerts A."/>
            <person name="Otillar R.P."/>
            <person name="Terry A.Y."/>
            <person name="Boore J.L."/>
            <person name="Simakov O."/>
            <person name="Marletaz F."/>
            <person name="Cho S.-J."/>
            <person name="Edsinger-Gonzales E."/>
            <person name="Havlak P."/>
            <person name="Kuo D.-H."/>
            <person name="Larsson T."/>
            <person name="Lv J."/>
            <person name="Arendt D."/>
            <person name="Savage R."/>
            <person name="Osoegawa K."/>
            <person name="de Jong P."/>
            <person name="Lindberg D.R."/>
            <person name="Seaver E.C."/>
            <person name="Weisblat D.A."/>
            <person name="Putnam N.H."/>
            <person name="Grigoriev I.V."/>
            <person name="Rokhsar D.S."/>
        </authorList>
    </citation>
    <scope>NUCLEOTIDE SEQUENCE</scope>
    <source>
        <strain evidence="5">I ESC-2004</strain>
    </source>
</reference>
<evidence type="ECO:0000313" key="3">
    <source>
        <dbReference type="EMBL" id="ELU17552.1"/>
    </source>
</evidence>
<dbReference type="EMBL" id="AMQN01016841">
    <property type="status" value="NOT_ANNOTATED_CDS"/>
    <property type="molecule type" value="Genomic_DNA"/>
</dbReference>
<dbReference type="OMA" id="NTHYGES"/>
<dbReference type="OrthoDB" id="10021899at2759"/>
<evidence type="ECO:0000313" key="5">
    <source>
        <dbReference type="Proteomes" id="UP000014760"/>
    </source>
</evidence>
<dbReference type="EMBL" id="AMQN01016840">
    <property type="status" value="NOT_ANNOTATED_CDS"/>
    <property type="molecule type" value="Genomic_DNA"/>
</dbReference>
<dbReference type="EMBL" id="KB292465">
    <property type="protein sequence ID" value="ELU17552.1"/>
    <property type="molecule type" value="Genomic_DNA"/>
</dbReference>
<dbReference type="HOGENOM" id="CLU_458019_0_0_1"/>
<keyword evidence="2" id="KW-0472">Membrane</keyword>
<evidence type="ECO:0000256" key="1">
    <source>
        <dbReference type="SAM" id="MobiDB-lite"/>
    </source>
</evidence>
<evidence type="ECO:0000313" key="4">
    <source>
        <dbReference type="EnsemblMetazoa" id="CapteP220787"/>
    </source>
</evidence>
<keyword evidence="5" id="KW-1185">Reference proteome</keyword>
<dbReference type="EMBL" id="AMQN01016839">
    <property type="status" value="NOT_ANNOTATED_CDS"/>
    <property type="molecule type" value="Genomic_DNA"/>
</dbReference>
<evidence type="ECO:0000256" key="2">
    <source>
        <dbReference type="SAM" id="Phobius"/>
    </source>
</evidence>
<feature type="compositionally biased region" description="Polar residues" evidence="1">
    <location>
        <begin position="562"/>
        <end position="596"/>
    </location>
</feature>
<protein>
    <recommendedName>
        <fullName evidence="6">VWFA domain-containing protein</fullName>
    </recommendedName>
</protein>
<keyword evidence="2" id="KW-1133">Transmembrane helix</keyword>
<dbReference type="InterPro" id="IPR013783">
    <property type="entry name" value="Ig-like_fold"/>
</dbReference>